<gene>
    <name evidence="1" type="ORF">L1F06_012785</name>
</gene>
<dbReference type="RefSeq" id="WP_129482369.1">
    <property type="nucleotide sequence ID" value="NZ_CP099397.1"/>
</dbReference>
<evidence type="ECO:0000313" key="1">
    <source>
        <dbReference type="EMBL" id="USR37573.1"/>
    </source>
</evidence>
<evidence type="ECO:0000313" key="2">
    <source>
        <dbReference type="Proteomes" id="UP001054897"/>
    </source>
</evidence>
<dbReference type="EMBL" id="CP099397">
    <property type="protein sequence ID" value="USR37573.1"/>
    <property type="molecule type" value="Genomic_DNA"/>
</dbReference>
<reference evidence="1" key="1">
    <citation type="submission" date="2022-06" db="EMBL/GenBank/DDBJ databases">
        <title>Complete genome of Pseudomonas hydrolytica DSWY01T.</title>
        <authorList>
            <person name="Jung J."/>
            <person name="Jeon C.O."/>
        </authorList>
    </citation>
    <scope>NUCLEOTIDE SEQUENCE</scope>
    <source>
        <strain evidence="1">DSWY01</strain>
    </source>
</reference>
<keyword evidence="2" id="KW-1185">Reference proteome</keyword>
<sequence>MTQFQKRIPRARRMLESVGSQYPGAWKQFDAFRADRGKGLPDWPDWCFMPIAAGYAIASGGGANRVPLERVNHPAVLTALATWRMTQGIFRFDETLRAALLDTPLSGGLPTQHLFRLPHWCVYVETEGLTWSDIPLEGFFAHLEYDIARGGTPELRLLLDVGGDPRQPFSPETLLPVPIVLSAADIESAVELVNQSAREQATALGVPPDIPLGLAQPQAVSLAPLISLLLYLCAEPDVTRKGSKVTLDNPQPTRTRRDGWKLFPADGPMEIDVGARLGAALRTALDRREEMRSADAGTGKTLAPHMRAQHWHSFWSGPKFTPDGSAIPQHLRKLDVRWMPPIPVNIDDPDNLTPTIRPVR</sequence>
<dbReference type="InterPro" id="IPR058915">
    <property type="entry name" value="AcrVA2-like"/>
</dbReference>
<dbReference type="Pfam" id="PF26125">
    <property type="entry name" value="AcrVA2-like"/>
    <property type="match status" value="1"/>
</dbReference>
<accession>A0ABY5A3N0</accession>
<organism evidence="1 2">
    <name type="scientific">Ectopseudomonas hydrolytica</name>
    <dbReference type="NCBI Taxonomy" id="2493633"/>
    <lineage>
        <taxon>Bacteria</taxon>
        <taxon>Pseudomonadati</taxon>
        <taxon>Pseudomonadota</taxon>
        <taxon>Gammaproteobacteria</taxon>
        <taxon>Pseudomonadales</taxon>
        <taxon>Pseudomonadaceae</taxon>
        <taxon>Ectopseudomonas</taxon>
    </lineage>
</organism>
<dbReference type="Proteomes" id="UP001054897">
    <property type="component" value="Chromosome"/>
</dbReference>
<proteinExistence type="predicted"/>
<dbReference type="GeneID" id="300081862"/>
<name>A0ABY5A3N0_9GAMM</name>
<dbReference type="CDD" id="cd22987">
    <property type="entry name" value="AcrVA2-like"/>
    <property type="match status" value="1"/>
</dbReference>
<protein>
    <submittedName>
        <fullName evidence="1">Uncharacterized protein</fullName>
    </submittedName>
</protein>